<evidence type="ECO:0000313" key="1">
    <source>
        <dbReference type="EMBL" id="WJZ99328.1"/>
    </source>
</evidence>
<evidence type="ECO:0000313" key="2">
    <source>
        <dbReference type="Proteomes" id="UP001227230"/>
    </source>
</evidence>
<dbReference type="Proteomes" id="UP001227230">
    <property type="component" value="Chromosome 12"/>
</dbReference>
<keyword evidence="2" id="KW-1185">Reference proteome</keyword>
<gene>
    <name evidence="1" type="ORF">VitviT2T_017779</name>
</gene>
<reference evidence="1 2" key="1">
    <citation type="journal article" date="2023" name="Hortic Res">
        <title>The complete reference genome for grapevine (Vitis vinifera L.) genetics and breeding.</title>
        <authorList>
            <person name="Shi X."/>
            <person name="Cao S."/>
            <person name="Wang X."/>
            <person name="Huang S."/>
            <person name="Wang Y."/>
            <person name="Liu Z."/>
            <person name="Liu W."/>
            <person name="Leng X."/>
            <person name="Peng Y."/>
            <person name="Wang N."/>
            <person name="Wang Y."/>
            <person name="Ma Z."/>
            <person name="Xu X."/>
            <person name="Zhang F."/>
            <person name="Xue H."/>
            <person name="Zhong H."/>
            <person name="Wang Y."/>
            <person name="Zhang K."/>
            <person name="Velt A."/>
            <person name="Avia K."/>
            <person name="Holtgrawe D."/>
            <person name="Grimplet J."/>
            <person name="Matus J.T."/>
            <person name="Ware D."/>
            <person name="Wu X."/>
            <person name="Wang H."/>
            <person name="Liu C."/>
            <person name="Fang Y."/>
            <person name="Rustenholz C."/>
            <person name="Cheng Z."/>
            <person name="Xiao H."/>
            <person name="Zhou Y."/>
        </authorList>
    </citation>
    <scope>NUCLEOTIDE SEQUENCE [LARGE SCALE GENOMIC DNA]</scope>
    <source>
        <strain evidence="2">cv. Pinot noir / PN40024</strain>
        <tissue evidence="1">Leaf</tissue>
    </source>
</reference>
<protein>
    <submittedName>
        <fullName evidence="1">Uncharacterized protein</fullName>
    </submittedName>
</protein>
<proteinExistence type="predicted"/>
<dbReference type="EMBL" id="CP126659">
    <property type="protein sequence ID" value="WJZ99328.1"/>
    <property type="molecule type" value="Genomic_DNA"/>
</dbReference>
<organism evidence="1 2">
    <name type="scientific">Vitis vinifera</name>
    <name type="common">Grape</name>
    <dbReference type="NCBI Taxonomy" id="29760"/>
    <lineage>
        <taxon>Eukaryota</taxon>
        <taxon>Viridiplantae</taxon>
        <taxon>Streptophyta</taxon>
        <taxon>Embryophyta</taxon>
        <taxon>Tracheophyta</taxon>
        <taxon>Spermatophyta</taxon>
        <taxon>Magnoliopsida</taxon>
        <taxon>eudicotyledons</taxon>
        <taxon>Gunneridae</taxon>
        <taxon>Pentapetalae</taxon>
        <taxon>rosids</taxon>
        <taxon>Vitales</taxon>
        <taxon>Vitaceae</taxon>
        <taxon>Viteae</taxon>
        <taxon>Vitis</taxon>
    </lineage>
</organism>
<accession>A0ABY9CV76</accession>
<sequence>MKQYNYFTWLIPHFTWLGIYLKLLIPHRKLIRVNNICCEAQGPCGRSGSPSSGPKAWARCFAQKEESVDRFTDSVVQPPDAWFNMSSGEKTKPNQGPVDCWIGQTGWSSLVFKTWVVVYDLGLEIGCLLVSLKFIWGQ</sequence>
<name>A0ABY9CV76_VITVI</name>